<dbReference type="EMBL" id="JADGKB010000067">
    <property type="protein sequence ID" value="KAJ3255370.1"/>
    <property type="molecule type" value="Genomic_DNA"/>
</dbReference>
<evidence type="ECO:0000256" key="1">
    <source>
        <dbReference type="SAM" id="MobiDB-lite"/>
    </source>
</evidence>
<protein>
    <submittedName>
        <fullName evidence="2">Uncharacterized protein</fullName>
    </submittedName>
</protein>
<organism evidence="2 3">
    <name type="scientific">Boothiomyces macroporosus</name>
    <dbReference type="NCBI Taxonomy" id="261099"/>
    <lineage>
        <taxon>Eukaryota</taxon>
        <taxon>Fungi</taxon>
        <taxon>Fungi incertae sedis</taxon>
        <taxon>Chytridiomycota</taxon>
        <taxon>Chytridiomycota incertae sedis</taxon>
        <taxon>Chytridiomycetes</taxon>
        <taxon>Rhizophydiales</taxon>
        <taxon>Terramycetaceae</taxon>
        <taxon>Boothiomyces</taxon>
    </lineage>
</organism>
<accession>A0AAD5UH15</accession>
<evidence type="ECO:0000313" key="2">
    <source>
        <dbReference type="EMBL" id="KAJ3255370.1"/>
    </source>
</evidence>
<feature type="compositionally biased region" description="Polar residues" evidence="1">
    <location>
        <begin position="129"/>
        <end position="155"/>
    </location>
</feature>
<dbReference type="AlphaFoldDB" id="A0AAD5UH15"/>
<evidence type="ECO:0000313" key="3">
    <source>
        <dbReference type="Proteomes" id="UP001210925"/>
    </source>
</evidence>
<keyword evidence="3" id="KW-1185">Reference proteome</keyword>
<gene>
    <name evidence="2" type="ORF">HK103_006289</name>
</gene>
<sequence length="424" mass="47219">MDWGSKMKLMLGPKEMITSTDSSSDDESIVTDTSMDGNQAATQMLPLTNNTWNIESPGLINTVFLEQDEEYDLSLSSYVISVSPSDEEAYQEEINGDVTDRSSENGCTSTRSKLRDQRLSSRPMKKDFSNNAGENCSYEIGNSSITKDCPPTSTSKIEEKVPENASVDQNAKSDFTISLSPELNALIEEQKASLIKEFIDWKAEIPKFFGNAFNLLSRVFGLNLNTLGEGAYWFGADFIMDSKKQIAPKDATFVGLILSEGSTGKKFLVLNGREPVQLIAGLTEVVTDLITIIVYDGGELAMYNKAKPSYLKVCAGPPDLVFDYNENMVFTGIITSDKMFKVNILGQDEELRLDVFGQHCQVLYVDQLSKLQKIFPVRVVILSIISERIAIMDFNYSYPCNIYGKFRPEIIDLLIPAGANPYYF</sequence>
<proteinExistence type="predicted"/>
<feature type="compositionally biased region" description="Basic and acidic residues" evidence="1">
    <location>
        <begin position="113"/>
        <end position="128"/>
    </location>
</feature>
<name>A0AAD5UH15_9FUNG</name>
<comment type="caution">
    <text evidence="2">The sequence shown here is derived from an EMBL/GenBank/DDBJ whole genome shotgun (WGS) entry which is preliminary data.</text>
</comment>
<feature type="region of interest" description="Disordered" evidence="1">
    <location>
        <begin position="94"/>
        <end position="165"/>
    </location>
</feature>
<dbReference type="Proteomes" id="UP001210925">
    <property type="component" value="Unassembled WGS sequence"/>
</dbReference>
<reference evidence="2" key="1">
    <citation type="submission" date="2020-05" db="EMBL/GenBank/DDBJ databases">
        <title>Phylogenomic resolution of chytrid fungi.</title>
        <authorList>
            <person name="Stajich J.E."/>
            <person name="Amses K."/>
            <person name="Simmons R."/>
            <person name="Seto K."/>
            <person name="Myers J."/>
            <person name="Bonds A."/>
            <person name="Quandt C.A."/>
            <person name="Barry K."/>
            <person name="Liu P."/>
            <person name="Grigoriev I."/>
            <person name="Longcore J.E."/>
            <person name="James T.Y."/>
        </authorList>
    </citation>
    <scope>NUCLEOTIDE SEQUENCE</scope>
    <source>
        <strain evidence="2">PLAUS21</strain>
    </source>
</reference>